<organism evidence="12">
    <name type="scientific">Phallusia mammillata</name>
    <dbReference type="NCBI Taxonomy" id="59560"/>
    <lineage>
        <taxon>Eukaryota</taxon>
        <taxon>Metazoa</taxon>
        <taxon>Chordata</taxon>
        <taxon>Tunicata</taxon>
        <taxon>Ascidiacea</taxon>
        <taxon>Phlebobranchia</taxon>
        <taxon>Ascidiidae</taxon>
        <taxon>Phallusia</taxon>
    </lineage>
</organism>
<dbReference type="EMBL" id="LR786197">
    <property type="protein sequence ID" value="CAB3258824.1"/>
    <property type="molecule type" value="mRNA"/>
</dbReference>
<evidence type="ECO:0000259" key="7">
    <source>
        <dbReference type="Pfam" id="PF15782"/>
    </source>
</evidence>
<evidence type="ECO:0000256" key="5">
    <source>
        <dbReference type="ARBA" id="ARBA00023136"/>
    </source>
</evidence>
<evidence type="ECO:0000259" key="9">
    <source>
        <dbReference type="Pfam" id="PF20688"/>
    </source>
</evidence>
<dbReference type="PANTHER" id="PTHR15720">
    <property type="entry name" value="GREB1-RELATED"/>
    <property type="match status" value="1"/>
</dbReference>
<evidence type="ECO:0000259" key="8">
    <source>
        <dbReference type="Pfam" id="PF20267"/>
    </source>
</evidence>
<reference evidence="12" key="1">
    <citation type="submission" date="2020-04" db="EMBL/GenBank/DDBJ databases">
        <authorList>
            <person name="Neveu A P."/>
        </authorList>
    </citation>
    <scope>NUCLEOTIDE SEQUENCE</scope>
    <source>
        <tissue evidence="12">Whole embryo</tissue>
    </source>
</reference>
<dbReference type="Pfam" id="PF20267">
    <property type="entry name" value="GREB1_C"/>
    <property type="match status" value="1"/>
</dbReference>
<feature type="domain" description="GREB1-like circularly permuted SF2 helicase" evidence="11">
    <location>
        <begin position="985"/>
        <end position="1179"/>
    </location>
</feature>
<keyword evidence="3" id="KW-0812">Transmembrane</keyword>
<dbReference type="Pfam" id="PF20688">
    <property type="entry name" value="GREB1_2nd"/>
    <property type="match status" value="1"/>
</dbReference>
<dbReference type="InterPro" id="IPR028422">
    <property type="entry name" value="GREB1"/>
</dbReference>
<comment type="similarity">
    <text evidence="2">Belongs to the GREB1 family.</text>
</comment>
<feature type="domain" description="GREB1-like C-terminal" evidence="8">
    <location>
        <begin position="1792"/>
        <end position="1949"/>
    </location>
</feature>
<keyword evidence="4" id="KW-1133">Transmembrane helix</keyword>
<dbReference type="PANTHER" id="PTHR15720:SF14">
    <property type="entry name" value="GREB1-LIKE PROTEIN"/>
    <property type="match status" value="1"/>
</dbReference>
<feature type="region of interest" description="Disordered" evidence="6">
    <location>
        <begin position="111"/>
        <end position="155"/>
    </location>
</feature>
<gene>
    <name evidence="12" type="primary">Kiaa1772</name>
</gene>
<evidence type="ECO:0000256" key="1">
    <source>
        <dbReference type="ARBA" id="ARBA00004167"/>
    </source>
</evidence>
<feature type="compositionally biased region" description="Acidic residues" evidence="6">
    <location>
        <begin position="1212"/>
        <end position="1222"/>
    </location>
</feature>
<feature type="domain" description="GREB1-like circularly permuted SF2 helicase" evidence="11">
    <location>
        <begin position="1213"/>
        <end position="1403"/>
    </location>
</feature>
<evidence type="ECO:0000256" key="6">
    <source>
        <dbReference type="SAM" id="MobiDB-lite"/>
    </source>
</evidence>
<feature type="compositionally biased region" description="Low complexity" evidence="6">
    <location>
        <begin position="112"/>
        <end position="123"/>
    </location>
</feature>
<proteinExistence type="evidence at transcript level"/>
<evidence type="ECO:0000259" key="11">
    <source>
        <dbReference type="Pfam" id="PF20692"/>
    </source>
</evidence>
<dbReference type="InterPro" id="IPR048659">
    <property type="entry name" value="GREB1-like_2nd"/>
</dbReference>
<dbReference type="Pfam" id="PF20691">
    <property type="entry name" value="TAGT"/>
    <property type="match status" value="1"/>
</dbReference>
<accession>A0A6F9DFZ7</accession>
<feature type="region of interest" description="Disordered" evidence="6">
    <location>
        <begin position="186"/>
        <end position="207"/>
    </location>
</feature>
<evidence type="ECO:0000256" key="3">
    <source>
        <dbReference type="ARBA" id="ARBA00022692"/>
    </source>
</evidence>
<evidence type="ECO:0000256" key="2">
    <source>
        <dbReference type="ARBA" id="ARBA00009148"/>
    </source>
</evidence>
<dbReference type="GO" id="GO:0016020">
    <property type="term" value="C:membrane"/>
    <property type="evidence" value="ECO:0007669"/>
    <property type="project" value="UniProtKB-SubCell"/>
</dbReference>
<dbReference type="InterPro" id="IPR049100">
    <property type="entry name" value="TAGT"/>
</dbReference>
<keyword evidence="5" id="KW-0472">Membrane</keyword>
<dbReference type="Pfam" id="PF20692">
    <property type="entry name" value="cpSF2-GREB1"/>
    <property type="match status" value="3"/>
</dbReference>
<dbReference type="InterPro" id="IPR046926">
    <property type="entry name" value="GREB1_N"/>
</dbReference>
<dbReference type="InterPro" id="IPR048657">
    <property type="entry name" value="GREB1-like_cpSF2"/>
</dbReference>
<feature type="domain" description="GREB1-like second" evidence="9">
    <location>
        <begin position="514"/>
        <end position="727"/>
    </location>
</feature>
<evidence type="ECO:0000259" key="10">
    <source>
        <dbReference type="Pfam" id="PF20691"/>
    </source>
</evidence>
<evidence type="ECO:0000256" key="4">
    <source>
        <dbReference type="ARBA" id="ARBA00022989"/>
    </source>
</evidence>
<dbReference type="InterPro" id="IPR046927">
    <property type="entry name" value="GREB1-like_C"/>
</dbReference>
<evidence type="ECO:0000313" key="12">
    <source>
        <dbReference type="EMBL" id="CAB3258824.1"/>
    </source>
</evidence>
<dbReference type="Pfam" id="PF15782">
    <property type="entry name" value="GREB1_N"/>
    <property type="match status" value="1"/>
</dbReference>
<feature type="region of interest" description="Disordered" evidence="6">
    <location>
        <begin position="1173"/>
        <end position="1246"/>
    </location>
</feature>
<feature type="domain" description="TET-Associated Glycosyltransferase" evidence="10">
    <location>
        <begin position="1564"/>
        <end position="1776"/>
    </location>
</feature>
<feature type="domain" description="GREB1 N-terminal" evidence="7">
    <location>
        <begin position="259"/>
        <end position="401"/>
    </location>
</feature>
<feature type="domain" description="GREB1-like circularly permuted SF2 helicase" evidence="11">
    <location>
        <begin position="799"/>
        <end position="936"/>
    </location>
</feature>
<name>A0A6F9DFZ7_9ASCI</name>
<feature type="compositionally biased region" description="Basic and acidic residues" evidence="6">
    <location>
        <begin position="1235"/>
        <end position="1244"/>
    </location>
</feature>
<protein>
    <submittedName>
        <fullName evidence="12">GREB1-like protein</fullName>
    </submittedName>
</protein>
<comment type="subcellular location">
    <subcellularLocation>
        <location evidence="1">Membrane</location>
        <topology evidence="1">Single-pass membrane protein</topology>
    </subcellularLocation>
</comment>
<sequence>MRSKNILPVQVVSSSDLMGSNQSAHKAAFEEALHSSIESSLRSAAVVPSSVFSTLFFTLRQSSSTIPDDQQDVKPNINQLSEEISKHAGSEQTGDESASTGIVPNVTQQLTGPISSQQSPSSGKDVASMFPTPQIRPQVLHADNRSPDGRQLTARPTMPLITQQQHMELQRFKQLQRLRVWQQMQSEQQSKAQPMVRNPSASDVLYTGPNQMAVSNRTQPMSLEMRKPPPPMPPLTSPINGMHGNGTTHTRMSFEGRTERQGSRITGFCKTGKDIRLSTFENDALAMAAFPFTYALLCMQLNPRSGDTTSLVIIALNLKSLPPPNTSAQALSAQCVGCGEKALHTFSQLSDHIGLEATVDLTSPRLSTNSSQLIGAHAQFYLVKDPKVPSRLIRGPPILWNKGLEGQLQSGVPSPRAGMLPVMASPQLLPKPNVGALPPTPRLSGSQHLDSPLQNAIHRLHGQPHPLLGRSMSGPSQRNIPDTLKRLSSNLADDESQDQLQPKRYMINRDVSAFSAVDISPDLAFSIQRKPVIVFLCPTTNLPRFSGDTSNITVTQTFSECFKEPLSSIKEQLDFSDHSPLSNDVLLLITMQYVVSLGAERELSKEGLSHTIVQARQSLPDTFLATVKELKPSSVISLANFFASTSQGRVKMAVSELSSADAITQCLRNLTNPNRPLYQIAVYSASMTANCSLQFHLVVSSKRKCRTISEHLLSTEDQSSLLKQSLVSLPFTQLRLSLSGPFAIHNNVPHRPSSPIFQPFVPRRREPPNHTLPAAQCSALQQYETHLVTSLTSKVLQCQATLSFSLFTSLRFIFLLPRCPALHNQTVSTITHSGVLSDIYKTSLPGSALSSQVVMTMESSSKQRLLSVCKQWEDTSTLLVIIQLEANLTSNNADESDFLNNASVTNSKNVLVVQCTSSPDILLTNRSRIAPSNEVRALPTVRLHSNDNAVDEVDTFPLATIFDPHYEAIKWDLLDNNFMLHTSLVACELMLQQYVGAITREARSDDKNWQVELRRNRLLSPVITRVVQDLIRSSRDGEGAMVVVRIPTSILATRFHDSITETRDKLGLDKTFEVVLYSSCDKEVALSRHFLRILKSWNPDTRDWMPTSLEDIAGIPCIVVYEGEALVNQRIPRGIQHVDLRMVFEGTGDLNCSLIERELSICHPVCYRPANACPRGQSPPKKRQKHSSDDEGQLQVVEHEEDSCTSPPVEKDTEETETCEWEDGGKSIDVTEQGTGRKREREDSSDSTLDFVSLAMKEANLTSSGKGKYTGDVKHTMPTVILPQNIYDLLEGDKKGLPTLSSLPPHPLCTWIDSLHPQLEHDSTPRQKADFYRKWCKPVHGHPDFFDGSLSSSGDTSVPISVHPQRFLLVTSPTTDTARVCCQFLQQLHSSLMKLHEVEVYDDGEDLEEVDCDTTFRTLLPDPQRRKQSQIVNSCDHLEKLSLQDVGSQRNVVTTFNSNVNACSIRTNTQEVSGEIETETRSVILTPSGYKGEIHYQLVIPKKFMLNFIYGRSPSGEVQLRTLRLKCKNDTGIKTPVVSLAHHSVHDGLYNLGNASSSGFKLSDGSEPMHVIMVRHKDSENFKKFCHDSVIVVLPPEFDFLGRGSLKFAAQVLFQHFYDTEVPRQQEPDSIWPFVLLVDDECVSWSEWRSIQIADEFGDDNSNWANKSFGEIVEILEASVNEQFAAVGLRQWTGNMKDPDTMPNVEYVENEADQSGNYFSERVIGFCVMLNLRKTRDVTYNCTRFYNEDVDWSIRAASSGLKVCRLESIAVAIKAIPSSENELINPESSKTLMTAADSEFEPLAFHPHQLLETYFSLNASELFPLSKNEASHPVLCLDGYVSLGPEIFVEFTSSHPLAPSWAIDCSKEYGALMLFCPSSNVKPEFLHEFSFIEGATVCVISNDRSSLRQSVVKLNLERDWHFRLTDEFQTASSETLGGVKIRPLYFLTGVRKTK</sequence>